<evidence type="ECO:0000256" key="1">
    <source>
        <dbReference type="SAM" id="Coils"/>
    </source>
</evidence>
<reference evidence="3" key="2">
    <citation type="submission" date="2025-08" db="UniProtKB">
        <authorList>
            <consortium name="Ensembl"/>
        </authorList>
    </citation>
    <scope>IDENTIFICATION</scope>
</reference>
<dbReference type="PRINTS" id="PR00042">
    <property type="entry name" value="LEUZIPPRFOS"/>
</dbReference>
<dbReference type="Pfam" id="PF00170">
    <property type="entry name" value="bZIP_1"/>
    <property type="match status" value="1"/>
</dbReference>
<dbReference type="GO" id="GO:0000978">
    <property type="term" value="F:RNA polymerase II cis-regulatory region sequence-specific DNA binding"/>
    <property type="evidence" value="ECO:0007669"/>
    <property type="project" value="TreeGrafter"/>
</dbReference>
<accession>H2Y4N4</accession>
<protein>
    <recommendedName>
        <fullName evidence="2">BZIP domain-containing protein</fullName>
    </recommendedName>
</protein>
<dbReference type="AlphaFoldDB" id="H2Y4N4"/>
<dbReference type="SMART" id="SM00338">
    <property type="entry name" value="BRLZ"/>
    <property type="match status" value="1"/>
</dbReference>
<dbReference type="InterPro" id="IPR000837">
    <property type="entry name" value="AP-1"/>
</dbReference>
<feature type="coiled-coil region" evidence="1">
    <location>
        <begin position="162"/>
        <end position="200"/>
    </location>
</feature>
<dbReference type="PROSITE" id="PS00036">
    <property type="entry name" value="BZIP_BASIC"/>
    <property type="match status" value="1"/>
</dbReference>
<dbReference type="STRING" id="51511.ENSCSAVP00000000282"/>
<dbReference type="InParanoid" id="H2Y4N4"/>
<dbReference type="Ensembl" id="ENSCSAVT00000000284.1">
    <property type="protein sequence ID" value="ENSCSAVP00000000282.1"/>
    <property type="gene ID" value="ENSCSAVG00000000153.1"/>
</dbReference>
<evidence type="ECO:0000313" key="4">
    <source>
        <dbReference type="Proteomes" id="UP000007875"/>
    </source>
</evidence>
<dbReference type="Proteomes" id="UP000007875">
    <property type="component" value="Unassembled WGS sequence"/>
</dbReference>
<dbReference type="SUPFAM" id="SSF57959">
    <property type="entry name" value="Leucine zipper domain"/>
    <property type="match status" value="1"/>
</dbReference>
<dbReference type="Gene3D" id="1.20.5.170">
    <property type="match status" value="1"/>
</dbReference>
<dbReference type="GeneTree" id="ENSGT00940000174029"/>
<dbReference type="eggNOG" id="KOG1414">
    <property type="taxonomic scope" value="Eukaryota"/>
</dbReference>
<sequence length="252" mass="29071">MKLHMMTHGQNNPMRGRVSPYYVPHNYHAAYCNNASVRKTAIHQGEHGSDNNVAAVDLRQGRRSPLNIEHSAMAQPVNLYNDDRNEMSSEDLLMVEEHIRPLIKEELRYTIQSKRLARGLPGNVEIEYKRPHNDEISPETLIKRERRRERNKVAAAKCRFKKKILSEHLQEESEHLENVNAKLKREIAKLQDEKQKLIYMLNLHKPKCLVSKNTDGDFETDIMTSESQQSFGAHFQSTNNGNTLGVANIKHT</sequence>
<dbReference type="InterPro" id="IPR046347">
    <property type="entry name" value="bZIP_sf"/>
</dbReference>
<dbReference type="PANTHER" id="PTHR23351:SF59">
    <property type="entry name" value="CYCLIC AMP-DEPENDENT TRANSCRIPTION FACTOR ATF-3-LIKE"/>
    <property type="match status" value="1"/>
</dbReference>
<keyword evidence="1" id="KW-0175">Coiled coil</keyword>
<dbReference type="InterPro" id="IPR004827">
    <property type="entry name" value="bZIP"/>
</dbReference>
<proteinExistence type="predicted"/>
<feature type="domain" description="BZIP" evidence="2">
    <location>
        <begin position="141"/>
        <end position="204"/>
    </location>
</feature>
<keyword evidence="4" id="KW-1185">Reference proteome</keyword>
<evidence type="ECO:0000259" key="2">
    <source>
        <dbReference type="PROSITE" id="PS50217"/>
    </source>
</evidence>
<reference evidence="4" key="1">
    <citation type="submission" date="2003-08" db="EMBL/GenBank/DDBJ databases">
        <authorList>
            <person name="Birren B."/>
            <person name="Nusbaum C."/>
            <person name="Abebe A."/>
            <person name="Abouelleil A."/>
            <person name="Adekoya E."/>
            <person name="Ait-zahra M."/>
            <person name="Allen N."/>
            <person name="Allen T."/>
            <person name="An P."/>
            <person name="Anderson M."/>
            <person name="Anderson S."/>
            <person name="Arachchi H."/>
            <person name="Armbruster J."/>
            <person name="Bachantsang P."/>
            <person name="Baldwin J."/>
            <person name="Barry A."/>
            <person name="Bayul T."/>
            <person name="Blitshsteyn B."/>
            <person name="Bloom T."/>
            <person name="Blye J."/>
            <person name="Boguslavskiy L."/>
            <person name="Borowsky M."/>
            <person name="Boukhgalter B."/>
            <person name="Brunache A."/>
            <person name="Butler J."/>
            <person name="Calixte N."/>
            <person name="Calvo S."/>
            <person name="Camarata J."/>
            <person name="Campo K."/>
            <person name="Chang J."/>
            <person name="Cheshatsang Y."/>
            <person name="Citroen M."/>
            <person name="Collymore A."/>
            <person name="Considine T."/>
            <person name="Cook A."/>
            <person name="Cooke P."/>
            <person name="Corum B."/>
            <person name="Cuomo C."/>
            <person name="David R."/>
            <person name="Dawoe T."/>
            <person name="Degray S."/>
            <person name="Dodge S."/>
            <person name="Dooley K."/>
            <person name="Dorje P."/>
            <person name="Dorjee K."/>
            <person name="Dorris L."/>
            <person name="Duffey N."/>
            <person name="Dupes A."/>
            <person name="Elkins T."/>
            <person name="Engels R."/>
            <person name="Erickson J."/>
            <person name="Farina A."/>
            <person name="Faro S."/>
            <person name="Ferreira P."/>
            <person name="Fischer H."/>
            <person name="Fitzgerald M."/>
            <person name="Foley K."/>
            <person name="Gage D."/>
            <person name="Galagan J."/>
            <person name="Gearin G."/>
            <person name="Gnerre S."/>
            <person name="Gnirke A."/>
            <person name="Goyette A."/>
            <person name="Graham J."/>
            <person name="Grandbois E."/>
            <person name="Gyaltsen K."/>
            <person name="Hafez N."/>
            <person name="Hagopian D."/>
            <person name="Hagos B."/>
            <person name="Hall J."/>
            <person name="Hatcher B."/>
            <person name="Heller A."/>
            <person name="Higgins H."/>
            <person name="Honan T."/>
            <person name="Horn A."/>
            <person name="Houde N."/>
            <person name="Hughes L."/>
            <person name="Hulme W."/>
            <person name="Husby E."/>
            <person name="Iliev I."/>
            <person name="Jaffe D."/>
            <person name="Jones C."/>
            <person name="Kamal M."/>
            <person name="Kamat A."/>
            <person name="Kamvysselis M."/>
            <person name="Karlsson E."/>
            <person name="Kells C."/>
            <person name="Kieu A."/>
            <person name="Kisner P."/>
            <person name="Kodira C."/>
            <person name="Kulbokas E."/>
            <person name="Labutti K."/>
            <person name="Lama D."/>
            <person name="Landers T."/>
            <person name="Leger J."/>
            <person name="Levine S."/>
            <person name="Lewis D."/>
            <person name="Lewis T."/>
            <person name="Lindblad-toh K."/>
            <person name="Liu X."/>
            <person name="Lokyitsang T."/>
            <person name="Lokyitsang Y."/>
            <person name="Lucien O."/>
            <person name="Lui A."/>
            <person name="Ma L.J."/>
            <person name="Mabbitt R."/>
            <person name="Macdonald J."/>
            <person name="Maclean C."/>
            <person name="Major J."/>
            <person name="Manning J."/>
            <person name="Marabella R."/>
            <person name="Maru K."/>
            <person name="Matthews C."/>
            <person name="Mauceli E."/>
            <person name="Mccarthy M."/>
            <person name="Mcdonough S."/>
            <person name="Mcghee T."/>
            <person name="Meldrim J."/>
            <person name="Meneus L."/>
            <person name="Mesirov J."/>
            <person name="Mihalev A."/>
            <person name="Mihova T."/>
            <person name="Mikkelsen T."/>
            <person name="Mlenga V."/>
            <person name="Moru K."/>
            <person name="Mozes J."/>
            <person name="Mulrain L."/>
            <person name="Munson G."/>
            <person name="Naylor J."/>
            <person name="Newes C."/>
            <person name="Nguyen C."/>
            <person name="Nguyen N."/>
            <person name="Nguyen T."/>
            <person name="Nicol R."/>
            <person name="Nielsen C."/>
            <person name="Nizzari M."/>
            <person name="Norbu C."/>
            <person name="Norbu N."/>
            <person name="O'donnell P."/>
            <person name="Okoawo O."/>
            <person name="O'leary S."/>
            <person name="Omotosho B."/>
            <person name="O'neill K."/>
            <person name="Osman S."/>
            <person name="Parker S."/>
            <person name="Perrin D."/>
            <person name="Phunkhang P."/>
            <person name="Piqani B."/>
            <person name="Purcell S."/>
            <person name="Rachupka T."/>
            <person name="Ramasamy U."/>
            <person name="Rameau R."/>
            <person name="Ray V."/>
            <person name="Raymond C."/>
            <person name="Retta R."/>
            <person name="Richardson S."/>
            <person name="Rise C."/>
            <person name="Rodriguez J."/>
            <person name="Rogers J."/>
            <person name="Rogov P."/>
            <person name="Rutman M."/>
            <person name="Schupbach R."/>
            <person name="Seaman C."/>
            <person name="Settipalli S."/>
            <person name="Sharpe T."/>
            <person name="Sheridan J."/>
            <person name="Sherpa N."/>
            <person name="Shi J."/>
            <person name="Smirnov S."/>
            <person name="Smith C."/>
            <person name="Sougnez C."/>
            <person name="Spencer B."/>
            <person name="Stalker J."/>
            <person name="Stange-thomann N."/>
            <person name="Stavropoulos S."/>
            <person name="Stetson K."/>
            <person name="Stone C."/>
            <person name="Stone S."/>
            <person name="Stubbs M."/>
            <person name="Talamas J."/>
            <person name="Tchuinga P."/>
            <person name="Tenzing P."/>
            <person name="Tesfaye S."/>
            <person name="Theodore J."/>
            <person name="Thoulutsang Y."/>
            <person name="Topham K."/>
            <person name="Towey S."/>
            <person name="Tsamla T."/>
            <person name="Tsomo N."/>
            <person name="Vallee D."/>
            <person name="Vassiliev H."/>
            <person name="Venkataraman V."/>
            <person name="Vinson J."/>
            <person name="Vo A."/>
            <person name="Wade C."/>
            <person name="Wang S."/>
            <person name="Wangchuk T."/>
            <person name="Wangdi T."/>
            <person name="Whittaker C."/>
            <person name="Wilkinson J."/>
            <person name="Wu Y."/>
            <person name="Wyman D."/>
            <person name="Yadav S."/>
            <person name="Yang S."/>
            <person name="Yang X."/>
            <person name="Yeager S."/>
            <person name="Yee E."/>
            <person name="Young G."/>
            <person name="Zainoun J."/>
            <person name="Zembeck L."/>
            <person name="Zimmer A."/>
            <person name="Zody M."/>
            <person name="Lander E."/>
        </authorList>
    </citation>
    <scope>NUCLEOTIDE SEQUENCE [LARGE SCALE GENOMIC DNA]</scope>
</reference>
<dbReference type="PANTHER" id="PTHR23351">
    <property type="entry name" value="FOS TRANSCRIPTION FACTOR-RELATED"/>
    <property type="match status" value="1"/>
</dbReference>
<dbReference type="GO" id="GO:0000981">
    <property type="term" value="F:DNA-binding transcription factor activity, RNA polymerase II-specific"/>
    <property type="evidence" value="ECO:0007669"/>
    <property type="project" value="TreeGrafter"/>
</dbReference>
<reference evidence="3" key="3">
    <citation type="submission" date="2025-09" db="UniProtKB">
        <authorList>
            <consortium name="Ensembl"/>
        </authorList>
    </citation>
    <scope>IDENTIFICATION</scope>
</reference>
<dbReference type="GO" id="GO:0005634">
    <property type="term" value="C:nucleus"/>
    <property type="evidence" value="ECO:0007669"/>
    <property type="project" value="TreeGrafter"/>
</dbReference>
<dbReference type="OMA" id="HMMTHGQ"/>
<evidence type="ECO:0000313" key="3">
    <source>
        <dbReference type="Ensembl" id="ENSCSAVP00000000282.1"/>
    </source>
</evidence>
<organism evidence="3 4">
    <name type="scientific">Ciona savignyi</name>
    <name type="common">Pacific transparent sea squirt</name>
    <dbReference type="NCBI Taxonomy" id="51511"/>
    <lineage>
        <taxon>Eukaryota</taxon>
        <taxon>Metazoa</taxon>
        <taxon>Chordata</taxon>
        <taxon>Tunicata</taxon>
        <taxon>Ascidiacea</taxon>
        <taxon>Phlebobranchia</taxon>
        <taxon>Cionidae</taxon>
        <taxon>Ciona</taxon>
    </lineage>
</organism>
<dbReference type="PROSITE" id="PS50217">
    <property type="entry name" value="BZIP"/>
    <property type="match status" value="1"/>
</dbReference>
<dbReference type="HOGENOM" id="CLU_1019251_0_0_1"/>
<name>H2Y4N4_CIOSA</name>